<accession>A0AA86V1P9</accession>
<evidence type="ECO:0000313" key="1">
    <source>
        <dbReference type="EMBL" id="CAJ1830410.1"/>
    </source>
</evidence>
<protein>
    <submittedName>
        <fullName evidence="1">Uncharacterized protein</fullName>
    </submittedName>
</protein>
<dbReference type="EMBL" id="OY731398">
    <property type="protein sequence ID" value="CAJ1830410.1"/>
    <property type="molecule type" value="Genomic_DNA"/>
</dbReference>
<dbReference type="AlphaFoldDB" id="A0AA86V1P9"/>
<gene>
    <name evidence="1" type="ORF">AYBTSS11_LOCUS1386</name>
</gene>
<name>A0AA86V1P9_9FABA</name>
<dbReference type="Proteomes" id="UP001189624">
    <property type="component" value="Chromosome 1"/>
</dbReference>
<dbReference type="Gramene" id="rna-AYBTSS11_LOCUS1386">
    <property type="protein sequence ID" value="CAJ1830410.1"/>
    <property type="gene ID" value="gene-AYBTSS11_LOCUS1386"/>
</dbReference>
<evidence type="ECO:0000313" key="2">
    <source>
        <dbReference type="Proteomes" id="UP001189624"/>
    </source>
</evidence>
<sequence>MDVDQLLNYHLFFFGSTPTDRWIKNVVYSTPHCDSENHKEKLHTAGQNSFWHIHTKINLFLRTEHDWVEIHLTFGAVKMFVPAMFQVILNMKQSPHKLEKEEKKRPIGLQGLVGWQEMDEWSLFEANRKNSCVPLLAASVLHGLNIGYDINIDV</sequence>
<reference evidence="1" key="1">
    <citation type="submission" date="2023-10" db="EMBL/GenBank/DDBJ databases">
        <authorList>
            <person name="Domelevo Entfellner J.-B."/>
        </authorList>
    </citation>
    <scope>NUCLEOTIDE SEQUENCE</scope>
</reference>
<organism evidence="1 2">
    <name type="scientific">Sphenostylis stenocarpa</name>
    <dbReference type="NCBI Taxonomy" id="92480"/>
    <lineage>
        <taxon>Eukaryota</taxon>
        <taxon>Viridiplantae</taxon>
        <taxon>Streptophyta</taxon>
        <taxon>Embryophyta</taxon>
        <taxon>Tracheophyta</taxon>
        <taxon>Spermatophyta</taxon>
        <taxon>Magnoliopsida</taxon>
        <taxon>eudicotyledons</taxon>
        <taxon>Gunneridae</taxon>
        <taxon>Pentapetalae</taxon>
        <taxon>rosids</taxon>
        <taxon>fabids</taxon>
        <taxon>Fabales</taxon>
        <taxon>Fabaceae</taxon>
        <taxon>Papilionoideae</taxon>
        <taxon>50 kb inversion clade</taxon>
        <taxon>NPAAA clade</taxon>
        <taxon>indigoferoid/millettioid clade</taxon>
        <taxon>Phaseoleae</taxon>
        <taxon>Sphenostylis</taxon>
    </lineage>
</organism>
<proteinExistence type="predicted"/>
<keyword evidence="2" id="KW-1185">Reference proteome</keyword>